<dbReference type="PATRIC" id="fig|1333857.3.peg.2952"/>
<evidence type="ECO:0000313" key="2">
    <source>
        <dbReference type="Proteomes" id="UP000016033"/>
    </source>
</evidence>
<accession>T5KJ76</accession>
<protein>
    <submittedName>
        <fullName evidence="1">Uncharacterized protein</fullName>
    </submittedName>
</protein>
<dbReference type="AlphaFoldDB" id="T5KJ76"/>
<dbReference type="Proteomes" id="UP000016033">
    <property type="component" value="Unassembled WGS sequence"/>
</dbReference>
<comment type="caution">
    <text evidence="1">The sequence shown here is derived from an EMBL/GenBank/DDBJ whole genome shotgun (WGS) entry which is preliminary data.</text>
</comment>
<evidence type="ECO:0000313" key="1">
    <source>
        <dbReference type="EMBL" id="EQM74793.1"/>
    </source>
</evidence>
<gene>
    <name evidence="1" type="ORF">L687_04870</name>
</gene>
<organism evidence="1 2">
    <name type="scientific">Microbacterium maritypicum MF109</name>
    <dbReference type="NCBI Taxonomy" id="1333857"/>
    <lineage>
        <taxon>Bacteria</taxon>
        <taxon>Bacillati</taxon>
        <taxon>Actinomycetota</taxon>
        <taxon>Actinomycetes</taxon>
        <taxon>Micrococcales</taxon>
        <taxon>Microbacteriaceae</taxon>
        <taxon>Microbacterium</taxon>
    </lineage>
</organism>
<dbReference type="EMBL" id="ATAO01000206">
    <property type="protein sequence ID" value="EQM74793.1"/>
    <property type="molecule type" value="Genomic_DNA"/>
</dbReference>
<proteinExistence type="predicted"/>
<reference evidence="1 2" key="1">
    <citation type="journal article" date="2013" name="Genome Announc.">
        <title>Whole-genome sequences of five oyster-associated bacteria show potential for crude oil hydrocarbon degradation.</title>
        <authorList>
            <person name="Chauhan A."/>
            <person name="Green S."/>
            <person name="Pathak A."/>
            <person name="Thomas J."/>
            <person name="Venkatramanan R."/>
        </authorList>
    </citation>
    <scope>NUCLEOTIDE SEQUENCE [LARGE SCALE GENOMIC DNA]</scope>
    <source>
        <strain evidence="1 2">MF109</strain>
    </source>
</reference>
<sequence length="346" mass="38656">MPSTDDTADALTSIPAVQVVIEDADSVMLGMDPRQPVATPLIDFCRGALELLALRPDEVKLVIGGDFFESVKSRLPDGPYRDSFDLERGAGSVAAKTLVVDGEVHVVFPAFLFLDSDAAREHLSPEDAEQVATSEEARADMARRTATHEAQHVAMEQAGEDNPDFSAAGRARQDFLTAAHQVISEYRAELGVPPELREDYEIDFPLEGLSHLRSALQRYVASYQEHREVDRLAYEVVQETHHVWKALAYVAAARRIAESEVGGSVPENVVESDLWRLMVEDHWEDFERLLSVIPSGGIRVDPSDLERWTDELADVLDAWLTDFGFVWEDLDGGRSRFWMEPADFVF</sequence>
<name>T5KJ76_MICMQ</name>